<evidence type="ECO:0008006" key="3">
    <source>
        <dbReference type="Google" id="ProtNLM"/>
    </source>
</evidence>
<evidence type="ECO:0000313" key="1">
    <source>
        <dbReference type="EMBL" id="SHH04685.1"/>
    </source>
</evidence>
<gene>
    <name evidence="1" type="ORF">SAMN05444169_5441</name>
</gene>
<dbReference type="AlphaFoldDB" id="A0A1M5PS73"/>
<protein>
    <recommendedName>
        <fullName evidence="3">Ogr/Delta-like zinc finger</fullName>
    </recommendedName>
</protein>
<dbReference type="EMBL" id="LT670818">
    <property type="protein sequence ID" value="SHH04685.1"/>
    <property type="molecule type" value="Genomic_DNA"/>
</dbReference>
<dbReference type="Proteomes" id="UP000190675">
    <property type="component" value="Chromosome I"/>
</dbReference>
<sequence>MGKQARPKPISPRCLKCGEQPKFITSMLDPPTGRTFHMFECQCGNRTWVSEKM</sequence>
<dbReference type="RefSeq" id="WP_172899976.1">
    <property type="nucleotide sequence ID" value="NZ_LT670818.1"/>
</dbReference>
<organism evidence="1 2">
    <name type="scientific">Bradyrhizobium erythrophlei</name>
    <dbReference type="NCBI Taxonomy" id="1437360"/>
    <lineage>
        <taxon>Bacteria</taxon>
        <taxon>Pseudomonadati</taxon>
        <taxon>Pseudomonadota</taxon>
        <taxon>Alphaproteobacteria</taxon>
        <taxon>Hyphomicrobiales</taxon>
        <taxon>Nitrobacteraceae</taxon>
        <taxon>Bradyrhizobium</taxon>
    </lineage>
</organism>
<reference evidence="1 2" key="1">
    <citation type="submission" date="2016-11" db="EMBL/GenBank/DDBJ databases">
        <authorList>
            <person name="Jaros S."/>
            <person name="Januszkiewicz K."/>
            <person name="Wedrychowicz H."/>
        </authorList>
    </citation>
    <scope>NUCLEOTIDE SEQUENCE [LARGE SCALE GENOMIC DNA]</scope>
    <source>
        <strain evidence="1 2">GAS242</strain>
    </source>
</reference>
<accession>A0A1M5PS73</accession>
<name>A0A1M5PS73_9BRAD</name>
<evidence type="ECO:0000313" key="2">
    <source>
        <dbReference type="Proteomes" id="UP000190675"/>
    </source>
</evidence>
<proteinExistence type="predicted"/>